<evidence type="ECO:0000313" key="2">
    <source>
        <dbReference type="EMBL" id="PSR97202.1"/>
    </source>
</evidence>
<sequence length="359" mass="40451">MACKLGITSMSLGWPHAGHSFAPKLDILEQQGYQGIELFEADLLDHAKRLDPECDAEPSHQAQLRAAHDIRRLCASKNISIICLQPFACYEGLVDRQEHSARIEKLHRWMELATALETDLIQVPSSYLPPAQASGDMDLIVSDLQEISDLGAAHNPPLRFVYEALSFGTRINTWEQSWEVVQKVDRPNFGLCLDSFNIAGRIYADPASPSGKNPDADEVVAASMERIVERVELSKLFYVQIVDAQRLAEPLVEGHRFYAADQTPRMSWSRNCRLFYGETDRGAYLPVKQIADTIFNRLGFRGWVSLEIFNQRMSDKDPKVPQELAERGAVSWAKLVEDMHLVTKSPSTHDPSRFLNLST</sequence>
<dbReference type="PANTHER" id="PTHR12110:SF21">
    <property type="entry name" value="XYLOSE ISOMERASE-LIKE TIM BARREL DOMAIN-CONTAINING PROTEIN"/>
    <property type="match status" value="1"/>
</dbReference>
<dbReference type="InterPro" id="IPR013022">
    <property type="entry name" value="Xyl_isomerase-like_TIM-brl"/>
</dbReference>
<dbReference type="SUPFAM" id="SSF51658">
    <property type="entry name" value="Xylose isomerase-like"/>
    <property type="match status" value="1"/>
</dbReference>
<evidence type="ECO:0000313" key="3">
    <source>
        <dbReference type="Proteomes" id="UP000241462"/>
    </source>
</evidence>
<dbReference type="InterPro" id="IPR050312">
    <property type="entry name" value="IolE/XylAMocC-like"/>
</dbReference>
<accession>A0A2T3AGE3</accession>
<dbReference type="STRING" id="2025994.A0A2T3AGE3"/>
<proteinExistence type="predicted"/>
<dbReference type="PANTHER" id="PTHR12110">
    <property type="entry name" value="HYDROXYPYRUVATE ISOMERASE"/>
    <property type="match status" value="1"/>
</dbReference>
<dbReference type="Pfam" id="PF01261">
    <property type="entry name" value="AP_endonuc_2"/>
    <property type="match status" value="1"/>
</dbReference>
<dbReference type="AlphaFoldDB" id="A0A2T3AGE3"/>
<name>A0A2T3AGE3_9PEZI</name>
<gene>
    <name evidence="2" type="ORF">BD289DRAFT_459060</name>
</gene>
<reference evidence="2 3" key="1">
    <citation type="journal article" date="2018" name="Mycol. Prog.">
        <title>Coniella lustricola, a new species from submerged detritus.</title>
        <authorList>
            <person name="Raudabaugh D.B."/>
            <person name="Iturriaga T."/>
            <person name="Carver A."/>
            <person name="Mondo S."/>
            <person name="Pangilinan J."/>
            <person name="Lipzen A."/>
            <person name="He G."/>
            <person name="Amirebrahimi M."/>
            <person name="Grigoriev I.V."/>
            <person name="Miller A.N."/>
        </authorList>
    </citation>
    <scope>NUCLEOTIDE SEQUENCE [LARGE SCALE GENOMIC DNA]</scope>
    <source>
        <strain evidence="2 3">B22-T-1</strain>
    </source>
</reference>
<protein>
    <submittedName>
        <fullName evidence="2">3-dehydroshikimate dehydratase-like protein</fullName>
    </submittedName>
</protein>
<dbReference type="OrthoDB" id="5360893at2759"/>
<evidence type="ECO:0000259" key="1">
    <source>
        <dbReference type="Pfam" id="PF01261"/>
    </source>
</evidence>
<dbReference type="EMBL" id="KZ678393">
    <property type="protein sequence ID" value="PSR97202.1"/>
    <property type="molecule type" value="Genomic_DNA"/>
</dbReference>
<dbReference type="InParanoid" id="A0A2T3AGE3"/>
<organism evidence="2 3">
    <name type="scientific">Coniella lustricola</name>
    <dbReference type="NCBI Taxonomy" id="2025994"/>
    <lineage>
        <taxon>Eukaryota</taxon>
        <taxon>Fungi</taxon>
        <taxon>Dikarya</taxon>
        <taxon>Ascomycota</taxon>
        <taxon>Pezizomycotina</taxon>
        <taxon>Sordariomycetes</taxon>
        <taxon>Sordariomycetidae</taxon>
        <taxon>Diaporthales</taxon>
        <taxon>Schizoparmaceae</taxon>
        <taxon>Coniella</taxon>
    </lineage>
</organism>
<feature type="domain" description="Xylose isomerase-like TIM barrel" evidence="1">
    <location>
        <begin position="26"/>
        <end position="320"/>
    </location>
</feature>
<keyword evidence="3" id="KW-1185">Reference proteome</keyword>
<dbReference type="Proteomes" id="UP000241462">
    <property type="component" value="Unassembled WGS sequence"/>
</dbReference>
<dbReference type="InterPro" id="IPR036237">
    <property type="entry name" value="Xyl_isomerase-like_sf"/>
</dbReference>
<dbReference type="Gene3D" id="3.20.20.150">
    <property type="entry name" value="Divalent-metal-dependent TIM barrel enzymes"/>
    <property type="match status" value="1"/>
</dbReference>